<dbReference type="GO" id="GO:0032259">
    <property type="term" value="P:methylation"/>
    <property type="evidence" value="ECO:0007669"/>
    <property type="project" value="UniProtKB-KW"/>
</dbReference>
<dbReference type="InterPro" id="IPR011610">
    <property type="entry name" value="SAM_mthyl_Trfase_ML2640-like"/>
</dbReference>
<dbReference type="InterPro" id="IPR007213">
    <property type="entry name" value="Ppm1/Ppm2/Tcmp"/>
</dbReference>
<comment type="caution">
    <text evidence="5">The sequence shown here is derived from an EMBL/GenBank/DDBJ whole genome shotgun (WGS) entry which is preliminary data.</text>
</comment>
<protein>
    <recommendedName>
        <fullName evidence="4">S-adenosyl-L-methionine-dependent methyltransferase</fullName>
        <ecNumber evidence="4">2.1.1.-</ecNumber>
    </recommendedName>
</protein>
<evidence type="ECO:0000313" key="6">
    <source>
        <dbReference type="Proteomes" id="UP000244874"/>
    </source>
</evidence>
<evidence type="ECO:0000256" key="2">
    <source>
        <dbReference type="ARBA" id="ARBA00022603"/>
    </source>
</evidence>
<dbReference type="InterPro" id="IPR029063">
    <property type="entry name" value="SAM-dependent_MTases_sf"/>
</dbReference>
<dbReference type="PANTHER" id="PTHR43619">
    <property type="entry name" value="S-ADENOSYL-L-METHIONINE-DEPENDENT METHYLTRANSFERASE YKTD-RELATED"/>
    <property type="match status" value="1"/>
</dbReference>
<dbReference type="PANTHER" id="PTHR43619:SF2">
    <property type="entry name" value="S-ADENOSYL-L-METHIONINE-DEPENDENT METHYLTRANSFERASES SUPERFAMILY PROTEIN"/>
    <property type="match status" value="1"/>
</dbReference>
<keyword evidence="4" id="KW-0949">S-adenosyl-L-methionine</keyword>
<sequence length="288" mass="31888">MNPQPLLDGIPRRQSALTMALARAVHQLLDEPTLLQDRHAFDILGSNLARQTLVDPYVHNAPMLRTMRAAVVARTRLVEDRVVRAIGTGVRQVVILGAGLDTLFLRIPDNVRCVELDQAQTQQWKLDRLKESGISVPSNVVFLTADLAEAPLMELLGNHGIDPKLPTIFSCLGVLPYLETSVVSAIIRQVSLYSSQSEIVFDARISREFLSPVEQWMEDMAARSFAAAGEPWLSAFDPAQLMEMLLCNGFCDVECLDAEAINARYFMRRRDGLQAVDGGLRLFTATVG</sequence>
<dbReference type="RefSeq" id="WP_108479878.1">
    <property type="nucleotide sequence ID" value="NZ_QANO01000059.1"/>
</dbReference>
<comment type="function">
    <text evidence="4">Exhibits S-adenosyl-L-methionine-dependent methyltransferase activity.</text>
</comment>
<dbReference type="GO" id="GO:0008168">
    <property type="term" value="F:methyltransferase activity"/>
    <property type="evidence" value="ECO:0007669"/>
    <property type="project" value="UniProtKB-UniRule"/>
</dbReference>
<reference evidence="5 6" key="1">
    <citation type="submission" date="2018-04" db="EMBL/GenBank/DDBJ databases">
        <authorList>
            <person name="Go L.Y."/>
            <person name="Mitchell J.A."/>
        </authorList>
    </citation>
    <scope>NUCLEOTIDE SEQUENCE [LARGE SCALE GENOMIC DNA]</scope>
    <source>
        <strain evidence="5 6">KCJK7865</strain>
    </source>
</reference>
<keyword evidence="3 5" id="KW-0808">Transferase</keyword>
<dbReference type="EMBL" id="QANO01000059">
    <property type="protein sequence ID" value="PTU54045.1"/>
    <property type="molecule type" value="Genomic_DNA"/>
</dbReference>
<keyword evidence="2 4" id="KW-0489">Methyltransferase</keyword>
<dbReference type="NCBIfam" id="TIGR00027">
    <property type="entry name" value="mthyl_TIGR00027"/>
    <property type="match status" value="1"/>
</dbReference>
<evidence type="ECO:0000256" key="3">
    <source>
        <dbReference type="ARBA" id="ARBA00022679"/>
    </source>
</evidence>
<evidence type="ECO:0000313" key="5">
    <source>
        <dbReference type="EMBL" id="PTU54045.1"/>
    </source>
</evidence>
<dbReference type="Proteomes" id="UP000244874">
    <property type="component" value="Unassembled WGS sequence"/>
</dbReference>
<gene>
    <name evidence="5" type="ORF">DBB42_01435</name>
</gene>
<dbReference type="SUPFAM" id="SSF53335">
    <property type="entry name" value="S-adenosyl-L-methionine-dependent methyltransferases"/>
    <property type="match status" value="1"/>
</dbReference>
<proteinExistence type="inferred from homology"/>
<comment type="similarity">
    <text evidence="1 4">Belongs to the UPF0677 family.</text>
</comment>
<organism evidence="5 6">
    <name type="scientific">Pseudomonas plecoglossicida</name>
    <dbReference type="NCBI Taxonomy" id="70775"/>
    <lineage>
        <taxon>Bacteria</taxon>
        <taxon>Pseudomonadati</taxon>
        <taxon>Pseudomonadota</taxon>
        <taxon>Gammaproteobacteria</taxon>
        <taxon>Pseudomonadales</taxon>
        <taxon>Pseudomonadaceae</taxon>
        <taxon>Pseudomonas</taxon>
    </lineage>
</organism>
<dbReference type="Gene3D" id="3.40.50.150">
    <property type="entry name" value="Vaccinia Virus protein VP39"/>
    <property type="match status" value="1"/>
</dbReference>
<dbReference type="AlphaFoldDB" id="A0A2R7URX6"/>
<name>A0A2R7URX6_PSEDL</name>
<dbReference type="EC" id="2.1.1.-" evidence="4"/>
<evidence type="ECO:0000256" key="1">
    <source>
        <dbReference type="ARBA" id="ARBA00008138"/>
    </source>
</evidence>
<dbReference type="Pfam" id="PF04072">
    <property type="entry name" value="LCM"/>
    <property type="match status" value="1"/>
</dbReference>
<evidence type="ECO:0000256" key="4">
    <source>
        <dbReference type="RuleBase" id="RU362030"/>
    </source>
</evidence>
<accession>A0A2R7URX6</accession>